<dbReference type="Proteomes" id="UP000248987">
    <property type="component" value="Unassembled WGS sequence"/>
</dbReference>
<feature type="chain" id="PRO_5030025571" evidence="1">
    <location>
        <begin position="22"/>
        <end position="417"/>
    </location>
</feature>
<proteinExistence type="predicted"/>
<dbReference type="RefSeq" id="WP_066434036.1">
    <property type="nucleotide sequence ID" value="NZ_LZRN01000017.1"/>
</dbReference>
<dbReference type="SUPFAM" id="SSF81296">
    <property type="entry name" value="E set domains"/>
    <property type="match status" value="1"/>
</dbReference>
<dbReference type="Pfam" id="PF17116">
    <property type="entry name" value="T9SS_plug_1st"/>
    <property type="match status" value="1"/>
</dbReference>
<dbReference type="InterPro" id="IPR014756">
    <property type="entry name" value="Ig_E-set"/>
</dbReference>
<protein>
    <submittedName>
        <fullName evidence="3">Uncharacterized protein DUF5103</fullName>
    </submittedName>
</protein>
<dbReference type="AlphaFoldDB" id="A0A1A7R406"/>
<dbReference type="STRING" id="49280.A9996_09980"/>
<dbReference type="InterPro" id="IPR013783">
    <property type="entry name" value="Ig-like_fold"/>
</dbReference>
<dbReference type="EMBL" id="QLLQ01000010">
    <property type="protein sequence ID" value="RAJ22290.1"/>
    <property type="molecule type" value="Genomic_DNA"/>
</dbReference>
<feature type="signal peptide" evidence="1">
    <location>
        <begin position="1"/>
        <end position="21"/>
    </location>
</feature>
<sequence length="417" mass="47979">MSLRIWFCLCVLIPTTFCAVAQVTETPPPSSIKTIIFKGGTNVSQLPILKLGEPFVLEFDALTGIEPDFYYVIEHFNYDWTPSSLVKSEYLGGFDNQRILDYTNSFNTYQIYSHYTLQIPNQQTRGLLVTGNYLISIWNDDNDLVFSRKFMVYEDLVNVGVAIKRSRDVKYIDRKQSVDIVIDNNNFNFINPLENVKILIIQNNNLTTAIANVKPQYTLGNQLVYKYISETSFWGGNEYRYFENKDVRAANMGVQFIDLKEIYNNYLFVNTSRADQLYTYNPDINGNFLITALDVENVSIEADYTMIHFALQYPELPAGKAIYVYGNFNNYALEPENQLHYNAERGLYECAFRLKQGFYNYIYVVTEADGTLNEGAVSGNFYQTENDYKVLVYYRDLGARYDRLIGVGEGSSVNISN</sequence>
<evidence type="ECO:0000313" key="4">
    <source>
        <dbReference type="Proteomes" id="UP000248987"/>
    </source>
</evidence>
<organism evidence="3 4">
    <name type="scientific">Gelidibacter algens</name>
    <dbReference type="NCBI Taxonomy" id="49280"/>
    <lineage>
        <taxon>Bacteria</taxon>
        <taxon>Pseudomonadati</taxon>
        <taxon>Bacteroidota</taxon>
        <taxon>Flavobacteriia</taxon>
        <taxon>Flavobacteriales</taxon>
        <taxon>Flavobacteriaceae</taxon>
        <taxon>Gelidibacter</taxon>
    </lineage>
</organism>
<dbReference type="Gene3D" id="2.60.40.10">
    <property type="entry name" value="Immunoglobulins"/>
    <property type="match status" value="1"/>
</dbReference>
<evidence type="ECO:0000313" key="3">
    <source>
        <dbReference type="EMBL" id="RAJ22290.1"/>
    </source>
</evidence>
<dbReference type="OrthoDB" id="1522602at2"/>
<accession>A0A1A7R406</accession>
<comment type="caution">
    <text evidence="3">The sequence shown here is derived from an EMBL/GenBank/DDBJ whole genome shotgun (WGS) entry which is preliminary data.</text>
</comment>
<reference evidence="3 4" key="1">
    <citation type="submission" date="2018-06" db="EMBL/GenBank/DDBJ databases">
        <title>Genomic Encyclopedia of Archaeal and Bacterial Type Strains, Phase II (KMG-II): from individual species to whole genera.</title>
        <authorList>
            <person name="Goeker M."/>
        </authorList>
    </citation>
    <scope>NUCLEOTIDE SEQUENCE [LARGE SCALE GENOMIC DNA]</scope>
    <source>
        <strain evidence="3 4">DSM 12408</strain>
    </source>
</reference>
<feature type="domain" description="Type 9 secretion system plug protein N-terminal" evidence="2">
    <location>
        <begin position="32"/>
        <end position="154"/>
    </location>
</feature>
<name>A0A1A7R406_9FLAO</name>
<evidence type="ECO:0000256" key="1">
    <source>
        <dbReference type="SAM" id="SignalP"/>
    </source>
</evidence>
<evidence type="ECO:0000259" key="2">
    <source>
        <dbReference type="Pfam" id="PF17116"/>
    </source>
</evidence>
<keyword evidence="1" id="KW-0732">Signal</keyword>
<gene>
    <name evidence="3" type="ORF">LX77_02602</name>
</gene>
<dbReference type="InterPro" id="IPR031345">
    <property type="entry name" value="T9SS_Plug_N"/>
</dbReference>
<keyword evidence="4" id="KW-1185">Reference proteome</keyword>